<feature type="transmembrane region" description="Helical" evidence="8">
    <location>
        <begin position="598"/>
        <end position="619"/>
    </location>
</feature>
<feature type="region of interest" description="Disordered" evidence="7">
    <location>
        <begin position="340"/>
        <end position="361"/>
    </location>
</feature>
<dbReference type="Proteomes" id="UP000019249">
    <property type="component" value="Unassembled WGS sequence"/>
</dbReference>
<comment type="caution">
    <text evidence="11">The sequence shown here is derived from an EMBL/GenBank/DDBJ whole genome shotgun (WGS) entry which is preliminary data.</text>
</comment>
<feature type="transmembrane region" description="Helical" evidence="8">
    <location>
        <begin position="649"/>
        <end position="672"/>
    </location>
</feature>
<feature type="coiled-coil region" evidence="6">
    <location>
        <begin position="446"/>
        <end position="568"/>
    </location>
</feature>
<evidence type="ECO:0000256" key="5">
    <source>
        <dbReference type="ARBA" id="ARBA00023136"/>
    </source>
</evidence>
<dbReference type="InterPro" id="IPR003838">
    <property type="entry name" value="ABC3_permease_C"/>
</dbReference>
<keyword evidence="3 8" id="KW-0812">Transmembrane</keyword>
<feature type="transmembrane region" description="Helical" evidence="8">
    <location>
        <begin position="692"/>
        <end position="719"/>
    </location>
</feature>
<keyword evidence="12" id="KW-1185">Reference proteome</keyword>
<evidence type="ECO:0000256" key="8">
    <source>
        <dbReference type="SAM" id="Phobius"/>
    </source>
</evidence>
<evidence type="ECO:0000259" key="9">
    <source>
        <dbReference type="Pfam" id="PF02687"/>
    </source>
</evidence>
<dbReference type="Pfam" id="PF02687">
    <property type="entry name" value="FtsX"/>
    <property type="match status" value="2"/>
</dbReference>
<feature type="compositionally biased region" description="Low complexity" evidence="7">
    <location>
        <begin position="342"/>
        <end position="359"/>
    </location>
</feature>
<feature type="transmembrane region" description="Helical" evidence="8">
    <location>
        <begin position="770"/>
        <end position="790"/>
    </location>
</feature>
<protein>
    <submittedName>
        <fullName evidence="11">Metabolite uptake ABC transporter, permease protein</fullName>
    </submittedName>
</protein>
<dbReference type="Pfam" id="PF12704">
    <property type="entry name" value="MacB_PCD"/>
    <property type="match status" value="1"/>
</dbReference>
<sequence>MKKRALWKDIRREIWHSKSRFFSILALIMLGVAFFVGIKATGPDMIETADRYYKDYKLADFTVQSTYGLNGSDQAALENLSGVKQVDMQYTADLLLGDDRLVMRLYSYQNSSKKLNQYKAASGRLPKKSGEITLDASNAVKKKIKLGDKVTFFAKDGSKLTDTLKRDTYRVVGFVESPMYIEKSSRGTSTIGNGSTDAFAVIPQGDFDLEVYTAANIQFSNLTAKTAFSDGYEEAGKANKKKLKKLLEAQAEKRVATIKKDGFLKLDEAEAKLKENEQKLAEGETKLKQGKAELDAGFLAYQNKRRAYKAKMAEADREIAAGEAKLAAAKETIAQSKKDITEGSAQLEQAEQQAEAGKAQLEEAKRELAEREEALQTAEQFLNEAKAQTLVETVKLDPELTELYQIEDGTLYVSSTVADELRQVSEPLYQAIKGGQNLDEAETLAAEFLTEAKQELATGKAALEKEEAKLAQAVKTLEAKKAELAAGKAQLAVGERDYAAGVKQIEAAKKERERGAKQAESEFSEALQKLDASKQTYAASEAKFQAEKLQAEQKIAKARRDLTVQREKLETLEKPSYYVLDRSNNPGYGEYKENADRLASLSTIFPVFFFLIAALVCLTTMTRMVEEQRTQIGTLKALGYSNGDIMKKFLVYGSFASILGTGIGLLIGYRFFPAIIFDAYGMMYQMPPVELVFYPSYSIIALVVALICTTATAFAACTAELRSNAATLMRPKAPKQGKRILLERIGFIWNHMNFSSKVTARNIFRYKQRMLMTVIGVAGCTALILTGFGLRDSISDIAKLQYGSVIKYDALVSRDKTASKTEKLDYDKLMQDGNITSRMQLSMKSMDTVRSGKSSQQIQLATLETTKGLDKFVRLQDRKTKERQPLRDDGVVITEKLAKLLDLKVGETLVLKDTDHEEYRFKVRGIAENYAGHYVYVTKTGYERAFQSEPVYDSDLLNLKDTSKAWQNQFAEKLMDEGGVLAVTFSNTISGMLTDMLKSLNIVMVVLIVSAAILAFIVLYNLTNINVSERIRELSTIKVLGFYPKEVTMYVYRENIILTVLGILVGFIFGFFLHQFVIQTAEVDNMMFSPTVTAPSYLYSAILTLLFSTIVMLVMHVKLKRIDMIEALKSVE</sequence>
<dbReference type="EMBL" id="AODF01000032">
    <property type="protein sequence ID" value="EUJ27421.1"/>
    <property type="molecule type" value="Genomic_DNA"/>
</dbReference>
<evidence type="ECO:0000313" key="11">
    <source>
        <dbReference type="EMBL" id="EUJ27421.1"/>
    </source>
</evidence>
<evidence type="ECO:0000256" key="7">
    <source>
        <dbReference type="SAM" id="MobiDB-lite"/>
    </source>
</evidence>
<dbReference type="RefSeq" id="WP_036098147.1">
    <property type="nucleotide sequence ID" value="NZ_AODF01000032.1"/>
</dbReference>
<feature type="transmembrane region" description="Helical" evidence="8">
    <location>
        <begin position="21"/>
        <end position="38"/>
    </location>
</feature>
<reference evidence="11 12" key="1">
    <citation type="journal article" date="2014" name="Int. J. Syst. Evol. Microbiol.">
        <title>Listeria floridensis sp. nov., Listeria aquatica sp. nov., Listeria cornellensis sp. nov., Listeria riparia sp. nov. and Listeria grandensis sp. nov., from agricultural and natural environments.</title>
        <authorList>
            <person name="den Bakker H.C."/>
            <person name="Warchocki S."/>
            <person name="Wright E.M."/>
            <person name="Allred A.F."/>
            <person name="Ahlstrom C."/>
            <person name="Manuel C.S."/>
            <person name="Stasiewicz M.J."/>
            <person name="Burrell A."/>
            <person name="Roof S."/>
            <person name="Strawn L."/>
            <person name="Fortes E.D."/>
            <person name="Nightingale K.K."/>
            <person name="Kephart D."/>
            <person name="Wiedmann M."/>
        </authorList>
    </citation>
    <scope>NUCLEOTIDE SEQUENCE [LARGE SCALE GENOMIC DNA]</scope>
    <source>
        <strain evidence="11 12">FSL S10-1187</strain>
    </source>
</reference>
<proteinExistence type="predicted"/>
<evidence type="ECO:0000259" key="10">
    <source>
        <dbReference type="Pfam" id="PF12704"/>
    </source>
</evidence>
<keyword evidence="2" id="KW-1003">Cell membrane</keyword>
<feature type="transmembrane region" description="Helical" evidence="8">
    <location>
        <begin position="1097"/>
        <end position="1115"/>
    </location>
</feature>
<dbReference type="InterPro" id="IPR038766">
    <property type="entry name" value="Membrane_comp_ABC_pdt"/>
</dbReference>
<dbReference type="PANTHER" id="PTHR30287">
    <property type="entry name" value="MEMBRANE COMPONENT OF PREDICTED ABC SUPERFAMILY METABOLITE UPTAKE TRANSPORTER"/>
    <property type="match status" value="1"/>
</dbReference>
<feature type="transmembrane region" description="Helical" evidence="8">
    <location>
        <begin position="1002"/>
        <end position="1022"/>
    </location>
</feature>
<feature type="domain" description="MacB-like periplasmic core" evidence="10">
    <location>
        <begin position="770"/>
        <end position="946"/>
    </location>
</feature>
<evidence type="ECO:0000256" key="3">
    <source>
        <dbReference type="ARBA" id="ARBA00022692"/>
    </source>
</evidence>
<evidence type="ECO:0000256" key="1">
    <source>
        <dbReference type="ARBA" id="ARBA00004651"/>
    </source>
</evidence>
<evidence type="ECO:0000256" key="2">
    <source>
        <dbReference type="ARBA" id="ARBA00022475"/>
    </source>
</evidence>
<feature type="domain" description="ABC3 transporter permease C-terminal" evidence="9">
    <location>
        <begin position="1006"/>
        <end position="1120"/>
    </location>
</feature>
<evidence type="ECO:0000256" key="4">
    <source>
        <dbReference type="ARBA" id="ARBA00022989"/>
    </source>
</evidence>
<dbReference type="InterPro" id="IPR025857">
    <property type="entry name" value="MacB_PCD"/>
</dbReference>
<dbReference type="PANTHER" id="PTHR30287:SF1">
    <property type="entry name" value="INNER MEMBRANE PROTEIN"/>
    <property type="match status" value="1"/>
</dbReference>
<accession>A0ABN0RCJ6</accession>
<organism evidence="11 12">
    <name type="scientific">Listeria floridensis FSL S10-1187</name>
    <dbReference type="NCBI Taxonomy" id="1265817"/>
    <lineage>
        <taxon>Bacteria</taxon>
        <taxon>Bacillati</taxon>
        <taxon>Bacillota</taxon>
        <taxon>Bacilli</taxon>
        <taxon>Bacillales</taxon>
        <taxon>Listeriaceae</taxon>
        <taxon>Listeria</taxon>
    </lineage>
</organism>
<comment type="subcellular location">
    <subcellularLocation>
        <location evidence="1">Cell membrane</location>
        <topology evidence="1">Multi-pass membrane protein</topology>
    </subcellularLocation>
</comment>
<keyword evidence="6" id="KW-0175">Coiled coil</keyword>
<feature type="transmembrane region" description="Helical" evidence="8">
    <location>
        <begin position="1056"/>
        <end position="1077"/>
    </location>
</feature>
<keyword evidence="4 8" id="KW-1133">Transmembrane helix</keyword>
<name>A0ABN0RCJ6_9LIST</name>
<evidence type="ECO:0000313" key="12">
    <source>
        <dbReference type="Proteomes" id="UP000019249"/>
    </source>
</evidence>
<feature type="domain" description="ABC3 transporter permease C-terminal" evidence="9">
    <location>
        <begin position="604"/>
        <end position="715"/>
    </location>
</feature>
<keyword evidence="5 8" id="KW-0472">Membrane</keyword>
<gene>
    <name evidence="11" type="ORF">MFLO_13188</name>
</gene>
<evidence type="ECO:0000256" key="6">
    <source>
        <dbReference type="SAM" id="Coils"/>
    </source>
</evidence>